<organism evidence="2 3">
    <name type="scientific">Methanolobus profundi</name>
    <dbReference type="NCBI Taxonomy" id="487685"/>
    <lineage>
        <taxon>Archaea</taxon>
        <taxon>Methanobacteriati</taxon>
        <taxon>Methanobacteriota</taxon>
        <taxon>Stenosarchaea group</taxon>
        <taxon>Methanomicrobia</taxon>
        <taxon>Methanosarcinales</taxon>
        <taxon>Methanosarcinaceae</taxon>
        <taxon>Methanolobus</taxon>
    </lineage>
</organism>
<dbReference type="RefSeq" id="WP_091936474.1">
    <property type="nucleotide sequence ID" value="NZ_FOUJ01000004.1"/>
</dbReference>
<dbReference type="Proteomes" id="UP000198535">
    <property type="component" value="Unassembled WGS sequence"/>
</dbReference>
<evidence type="ECO:0000313" key="2">
    <source>
        <dbReference type="EMBL" id="SFM67243.1"/>
    </source>
</evidence>
<sequence length="154" mass="17070">MDSLRKDTKGQWIALSGLVISLIVIGLAALANQSMVAGYYSSNAVLEFPKENIRELNSHTRDNAMIIRCLSLELNSTSNNSVPVIYEQLFADYSSQIETLYAMHGETVDVSLVSLNTSSGTYNSSDIDIVFVNITYNDGDTYYVSQPEIIEVRK</sequence>
<dbReference type="STRING" id="487685.SAMN04488696_1984"/>
<dbReference type="EMBL" id="FOUJ01000004">
    <property type="protein sequence ID" value="SFM67243.1"/>
    <property type="molecule type" value="Genomic_DNA"/>
</dbReference>
<gene>
    <name evidence="2" type="ORF">SAMN04488696_1984</name>
</gene>
<feature type="transmembrane region" description="Helical" evidence="1">
    <location>
        <begin position="12"/>
        <end position="31"/>
    </location>
</feature>
<dbReference type="AlphaFoldDB" id="A0A1I4SSG0"/>
<name>A0A1I4SSG0_9EURY</name>
<keyword evidence="3" id="KW-1185">Reference proteome</keyword>
<accession>A0A1I4SSG0</accession>
<keyword evidence="1" id="KW-1133">Transmembrane helix</keyword>
<dbReference type="OrthoDB" id="121617at2157"/>
<evidence type="ECO:0000313" key="3">
    <source>
        <dbReference type="Proteomes" id="UP000198535"/>
    </source>
</evidence>
<reference evidence="3" key="1">
    <citation type="submission" date="2016-10" db="EMBL/GenBank/DDBJ databases">
        <authorList>
            <person name="Varghese N."/>
            <person name="Submissions S."/>
        </authorList>
    </citation>
    <scope>NUCLEOTIDE SEQUENCE [LARGE SCALE GENOMIC DNA]</scope>
    <source>
        <strain evidence="3">Mob M</strain>
    </source>
</reference>
<proteinExistence type="predicted"/>
<evidence type="ECO:0000256" key="1">
    <source>
        <dbReference type="SAM" id="Phobius"/>
    </source>
</evidence>
<keyword evidence="1" id="KW-0812">Transmembrane</keyword>
<keyword evidence="1" id="KW-0472">Membrane</keyword>
<protein>
    <submittedName>
        <fullName evidence="2">Uncharacterized protein</fullName>
    </submittedName>
</protein>